<accession>A0A0A6P503</accession>
<dbReference type="Proteomes" id="UP000030428">
    <property type="component" value="Unassembled WGS sequence"/>
</dbReference>
<evidence type="ECO:0000313" key="2">
    <source>
        <dbReference type="Proteomes" id="UP000030428"/>
    </source>
</evidence>
<evidence type="ECO:0000313" key="1">
    <source>
        <dbReference type="EMBL" id="KHD05404.1"/>
    </source>
</evidence>
<keyword evidence="2" id="KW-1185">Reference proteome</keyword>
<name>A0A0A6P503_9GAMM</name>
<dbReference type="EMBL" id="JSZA02000276">
    <property type="protein sequence ID" value="KHD05404.1"/>
    <property type="molecule type" value="Genomic_DNA"/>
</dbReference>
<comment type="caution">
    <text evidence="1">The sequence shown here is derived from an EMBL/GenBank/DDBJ whole genome shotgun (WGS) entry which is preliminary data.</text>
</comment>
<proteinExistence type="predicted"/>
<reference evidence="1 2" key="1">
    <citation type="journal article" date="2016" name="Front. Microbiol.">
        <title>Single-Cell (Meta-)Genomics of a Dimorphic Candidatus Thiomargarita nelsonii Reveals Genomic Plasticity.</title>
        <authorList>
            <person name="Flood B.E."/>
            <person name="Fliss P."/>
            <person name="Jones D.S."/>
            <person name="Dick G.J."/>
            <person name="Jain S."/>
            <person name="Kaster A.K."/>
            <person name="Winkel M."/>
            <person name="Mussmann M."/>
            <person name="Bailey J."/>
        </authorList>
    </citation>
    <scope>NUCLEOTIDE SEQUENCE [LARGE SCALE GENOMIC DNA]</scope>
    <source>
        <strain evidence="1">Hydrate Ridge</strain>
    </source>
</reference>
<protein>
    <submittedName>
        <fullName evidence="1">Uncharacterized protein</fullName>
    </submittedName>
</protein>
<sequence>MERQSDDAVQILSLSSKNARLFGMDNKTLIKLIFLTTKLQGLHLKRDKVKTVSRLLLGFFNWHRNPIFSKNRMRFYKSRILFQSVYSSNPLYFFLLVQRITPREAPLLWVSFEPFLYNNKTIRIVFKKG</sequence>
<gene>
    <name evidence="1" type="ORF">PN36_32195</name>
</gene>
<dbReference type="AlphaFoldDB" id="A0A0A6P503"/>
<organism evidence="1 2">
    <name type="scientific">Candidatus Thiomargarita nelsonii</name>
    <dbReference type="NCBI Taxonomy" id="1003181"/>
    <lineage>
        <taxon>Bacteria</taxon>
        <taxon>Pseudomonadati</taxon>
        <taxon>Pseudomonadota</taxon>
        <taxon>Gammaproteobacteria</taxon>
        <taxon>Thiotrichales</taxon>
        <taxon>Thiotrichaceae</taxon>
        <taxon>Thiomargarita</taxon>
    </lineage>
</organism>